<feature type="compositionally biased region" description="Basic and acidic residues" evidence="10">
    <location>
        <begin position="54"/>
        <end position="64"/>
    </location>
</feature>
<dbReference type="GO" id="GO:0043565">
    <property type="term" value="F:sequence-specific DNA binding"/>
    <property type="evidence" value="ECO:0007669"/>
    <property type="project" value="InterPro"/>
</dbReference>
<dbReference type="SUPFAM" id="SSF57716">
    <property type="entry name" value="Glucocorticoid receptor-like (DNA-binding domain)"/>
    <property type="match status" value="1"/>
</dbReference>
<dbReference type="InterPro" id="IPR038336">
    <property type="entry name" value="NET_sf"/>
</dbReference>
<evidence type="ECO:0000256" key="3">
    <source>
        <dbReference type="ARBA" id="ARBA00022833"/>
    </source>
</evidence>
<organism evidence="12 13">
    <name type="scientific">Kalanchoe fedtschenkoi</name>
    <name type="common">Lavender scallops</name>
    <name type="synonym">South American air plant</name>
    <dbReference type="NCBI Taxonomy" id="63787"/>
    <lineage>
        <taxon>Eukaryota</taxon>
        <taxon>Viridiplantae</taxon>
        <taxon>Streptophyta</taxon>
        <taxon>Embryophyta</taxon>
        <taxon>Tracheophyta</taxon>
        <taxon>Spermatophyta</taxon>
        <taxon>Magnoliopsida</taxon>
        <taxon>eudicotyledons</taxon>
        <taxon>Gunneridae</taxon>
        <taxon>Pentapetalae</taxon>
        <taxon>Saxifragales</taxon>
        <taxon>Crassulaceae</taxon>
        <taxon>Kalanchoe</taxon>
    </lineage>
</organism>
<dbReference type="Gene3D" id="3.30.50.10">
    <property type="entry name" value="Erythroid Transcription Factor GATA-1, subunit A"/>
    <property type="match status" value="1"/>
</dbReference>
<dbReference type="SMART" id="SM00401">
    <property type="entry name" value="ZnF_GATA"/>
    <property type="match status" value="1"/>
</dbReference>
<evidence type="ECO:0000256" key="1">
    <source>
        <dbReference type="ARBA" id="ARBA00022723"/>
    </source>
</evidence>
<accession>A0A7N0T841</accession>
<dbReference type="InterPro" id="IPR000679">
    <property type="entry name" value="Znf_GATA"/>
</dbReference>
<dbReference type="GO" id="GO:0006355">
    <property type="term" value="P:regulation of DNA-templated transcription"/>
    <property type="evidence" value="ECO:0007669"/>
    <property type="project" value="InterPro"/>
</dbReference>
<dbReference type="Pfam" id="PF00320">
    <property type="entry name" value="GATA"/>
    <property type="match status" value="1"/>
</dbReference>
<dbReference type="OMA" id="EDNVMLW"/>
<evidence type="ECO:0000256" key="4">
    <source>
        <dbReference type="ARBA" id="ARBA00023015"/>
    </source>
</evidence>
<keyword evidence="2 9" id="KW-0863">Zinc-finger</keyword>
<keyword evidence="3" id="KW-0862">Zinc</keyword>
<dbReference type="PROSITE" id="PS50114">
    <property type="entry name" value="GATA_ZN_FINGER_2"/>
    <property type="match status" value="1"/>
</dbReference>
<dbReference type="PANTHER" id="PTHR47172:SF24">
    <property type="entry name" value="GATA ZINC FINGER DOMAIN-CONTAINING PROTEIN 14-RELATED"/>
    <property type="match status" value="1"/>
</dbReference>
<evidence type="ECO:0000256" key="2">
    <source>
        <dbReference type="ARBA" id="ARBA00022771"/>
    </source>
</evidence>
<keyword evidence="13" id="KW-1185">Reference proteome</keyword>
<dbReference type="Proteomes" id="UP000594263">
    <property type="component" value="Unplaced"/>
</dbReference>
<evidence type="ECO:0000256" key="10">
    <source>
        <dbReference type="SAM" id="MobiDB-lite"/>
    </source>
</evidence>
<dbReference type="GO" id="GO:0008270">
    <property type="term" value="F:zinc ion binding"/>
    <property type="evidence" value="ECO:0007669"/>
    <property type="project" value="UniProtKB-KW"/>
</dbReference>
<evidence type="ECO:0000256" key="9">
    <source>
        <dbReference type="PROSITE-ProRule" id="PRU00094"/>
    </source>
</evidence>
<keyword evidence="5" id="KW-0238">DNA-binding</keyword>
<name>A0A7N0T841_KALFE</name>
<evidence type="ECO:0000259" key="11">
    <source>
        <dbReference type="PROSITE" id="PS50114"/>
    </source>
</evidence>
<feature type="compositionally biased region" description="Polar residues" evidence="10">
    <location>
        <begin position="128"/>
        <end position="141"/>
    </location>
</feature>
<evidence type="ECO:0000313" key="12">
    <source>
        <dbReference type="EnsemblPlants" id="Kaladp0024s0676.1.v1.1"/>
    </source>
</evidence>
<evidence type="ECO:0000256" key="8">
    <source>
        <dbReference type="ARBA" id="ARBA00037539"/>
    </source>
</evidence>
<comment type="similarity">
    <text evidence="7">Belongs to the type IV zinc-finger family. Class B subfamily.</text>
</comment>
<dbReference type="Gramene" id="Kaladp0024s0676.1.v1.1">
    <property type="protein sequence ID" value="Kaladp0024s0676.1.v1.1"/>
    <property type="gene ID" value="Kaladp0024s0676.v1.1"/>
</dbReference>
<dbReference type="InterPro" id="IPR027353">
    <property type="entry name" value="NET_dom"/>
</dbReference>
<evidence type="ECO:0000313" key="13">
    <source>
        <dbReference type="Proteomes" id="UP000594263"/>
    </source>
</evidence>
<protein>
    <recommendedName>
        <fullName evidence="11">GATA-type domain-containing protein</fullName>
    </recommendedName>
</protein>
<dbReference type="CDD" id="cd00202">
    <property type="entry name" value="ZnF_GATA"/>
    <property type="match status" value="1"/>
</dbReference>
<sequence length="411" mass="45858">MSVSPSSDGPKKEVPDYIGFFTHELEDLMSGADVAGDDFFPLLGFKSDAAGRQMRGDDANESREGGGGLKKSGSLFCDGLGGELSNYKKEKLKGLLKQSVSIFTQEVDQMVEVVLATCQLQHRLRSKGTASSSQDSASGNNERARSSEKMKRGKFTSPKTSDAPAPVRPPANIESVEEGYLERPRKFRSMIDILSQNGQSCAHCNTTQAPMWRKTPSGARICDFCGLRLRKRGMQLSPQKKDQTITGSVQEADNKDEEVTDDLKFLLGNDRLQVEQTMKKYADEISASLGLLEQQLEGFLDNVTSKCRSMTFFEKQSLWSLIKDLPPENFDRVVEIIKRSRGLDQRDENDILVDLEDTVNNLSINSLENQSVYPLNESLIHLLFVTLQDNAVLWRLYYYAKAVENARNLVG</sequence>
<dbReference type="Pfam" id="PF17035">
    <property type="entry name" value="BET"/>
    <property type="match status" value="1"/>
</dbReference>
<reference evidence="12" key="1">
    <citation type="submission" date="2021-01" db="UniProtKB">
        <authorList>
            <consortium name="EnsemblPlants"/>
        </authorList>
    </citation>
    <scope>IDENTIFICATION</scope>
</reference>
<keyword evidence="4" id="KW-0805">Transcription regulation</keyword>
<dbReference type="AlphaFoldDB" id="A0A7N0T841"/>
<feature type="region of interest" description="Disordered" evidence="10">
    <location>
        <begin position="52"/>
        <end position="72"/>
    </location>
</feature>
<comment type="function">
    <text evidence="8">Transcriptional regulator that specifically binds 5'-GATA-3' or 5'-GAT-3' motifs within gene promoters.</text>
</comment>
<dbReference type="PANTHER" id="PTHR47172">
    <property type="entry name" value="OS01G0976800 PROTEIN"/>
    <property type="match status" value="1"/>
</dbReference>
<keyword evidence="6" id="KW-0804">Transcription</keyword>
<evidence type="ECO:0000256" key="7">
    <source>
        <dbReference type="ARBA" id="ARBA00024019"/>
    </source>
</evidence>
<feature type="region of interest" description="Disordered" evidence="10">
    <location>
        <begin position="125"/>
        <end position="178"/>
    </location>
</feature>
<evidence type="ECO:0000256" key="5">
    <source>
        <dbReference type="ARBA" id="ARBA00023125"/>
    </source>
</evidence>
<dbReference type="InterPro" id="IPR013088">
    <property type="entry name" value="Znf_NHR/GATA"/>
</dbReference>
<keyword evidence="1" id="KW-0479">Metal-binding</keyword>
<dbReference type="EnsemblPlants" id="Kaladp0024s0676.1.v1.1">
    <property type="protein sequence ID" value="Kaladp0024s0676.1.v1.1"/>
    <property type="gene ID" value="Kaladp0024s0676.v1.1"/>
</dbReference>
<feature type="domain" description="GATA-type" evidence="11">
    <location>
        <begin position="195"/>
        <end position="248"/>
    </location>
</feature>
<dbReference type="Gene3D" id="1.20.1270.220">
    <property type="match status" value="1"/>
</dbReference>
<evidence type="ECO:0000256" key="6">
    <source>
        <dbReference type="ARBA" id="ARBA00023163"/>
    </source>
</evidence>
<proteinExistence type="inferred from homology"/>